<reference evidence="3" key="1">
    <citation type="submission" date="2016-10" db="EMBL/GenBank/DDBJ databases">
        <authorList>
            <person name="Varghese N."/>
            <person name="Submissions S."/>
        </authorList>
    </citation>
    <scope>NUCLEOTIDE SEQUENCE [LARGE SCALE GENOMIC DNA]</scope>
    <source>
        <strain evidence="3">Gh-48</strain>
    </source>
</reference>
<dbReference type="InterPro" id="IPR022298">
    <property type="entry name" value="Conjug_transposon_TraN"/>
</dbReference>
<protein>
    <submittedName>
        <fullName evidence="2">Bacteroides conjugative transposon TraN protein</fullName>
    </submittedName>
</protein>
<gene>
    <name evidence="2" type="ORF">SAMN05192574_105312</name>
</gene>
<dbReference type="AlphaFoldDB" id="A0A1H8LYX9"/>
<dbReference type="EMBL" id="FOCL01000005">
    <property type="protein sequence ID" value="SEO10299.1"/>
    <property type="molecule type" value="Genomic_DNA"/>
</dbReference>
<dbReference type="Proteomes" id="UP000198942">
    <property type="component" value="Unassembled WGS sequence"/>
</dbReference>
<organism evidence="2 3">
    <name type="scientific">Mucilaginibacter gossypiicola</name>
    <dbReference type="NCBI Taxonomy" id="551995"/>
    <lineage>
        <taxon>Bacteria</taxon>
        <taxon>Pseudomonadati</taxon>
        <taxon>Bacteroidota</taxon>
        <taxon>Sphingobacteriia</taxon>
        <taxon>Sphingobacteriales</taxon>
        <taxon>Sphingobacteriaceae</taxon>
        <taxon>Mucilaginibacter</taxon>
    </lineage>
</organism>
<dbReference type="Pfam" id="PF13595">
    <property type="entry name" value="DUF4138"/>
    <property type="match status" value="1"/>
</dbReference>
<feature type="signal peptide" evidence="1">
    <location>
        <begin position="1"/>
        <end position="18"/>
    </location>
</feature>
<evidence type="ECO:0000256" key="1">
    <source>
        <dbReference type="SAM" id="SignalP"/>
    </source>
</evidence>
<feature type="chain" id="PRO_5011789214" evidence="1">
    <location>
        <begin position="19"/>
        <end position="264"/>
    </location>
</feature>
<dbReference type="OrthoDB" id="1038500at2"/>
<name>A0A1H8LYX9_9SPHI</name>
<evidence type="ECO:0000313" key="2">
    <source>
        <dbReference type="EMBL" id="SEO10299.1"/>
    </source>
</evidence>
<evidence type="ECO:0000313" key="3">
    <source>
        <dbReference type="Proteomes" id="UP000198942"/>
    </source>
</evidence>
<keyword evidence="1" id="KW-0732">Signal</keyword>
<proteinExistence type="predicted"/>
<sequence length="264" mass="29541">MKTIFLWLSFLAAPALYAQEKLPLVYLPLNLTLHFISPEPIQYVDISSKGMVGDLPLKNVFRLKMRDSTVIFSDAVITIIGEKFIAQYHIVPGGAGVPTEIEIVPGDTHPLDVGGIGFSENQLRKLALGIYACRARHPVQKTAAFGIEGKVNQVFTAGDYLFLDIGYRNNTNLKYDPEDFQFKVEDKKVTKATNVQSVELAPVFRLFDIAPFSKSYRNIFVFKKLTFPGNKVLSVELNEKQLSGRVIRINLSYKDILAADTIPN</sequence>
<dbReference type="RefSeq" id="WP_091212158.1">
    <property type="nucleotide sequence ID" value="NZ_FOCL01000005.1"/>
</dbReference>
<keyword evidence="3" id="KW-1185">Reference proteome</keyword>
<accession>A0A1H8LYX9</accession>
<dbReference type="STRING" id="551995.SAMN05192574_105312"/>